<protein>
    <recommendedName>
        <fullName evidence="7 14">Ribonuclease HII</fullName>
        <shortName evidence="14">RNase HII</shortName>
        <ecNumber evidence="6 14">3.1.26.4</ecNumber>
    </recommendedName>
</protein>
<keyword evidence="10 14" id="KW-0479">Metal-binding</keyword>
<evidence type="ECO:0000256" key="17">
    <source>
        <dbReference type="SAM" id="MobiDB-lite"/>
    </source>
</evidence>
<feature type="compositionally biased region" description="Low complexity" evidence="17">
    <location>
        <begin position="18"/>
        <end position="27"/>
    </location>
</feature>
<dbReference type="PANTHER" id="PTHR10954">
    <property type="entry name" value="RIBONUCLEASE H2 SUBUNIT A"/>
    <property type="match status" value="1"/>
</dbReference>
<sequence length="224" mass="24332">MDSLFPPPAPDAPPAEPQRPAEAAVRPARAKPRLIAGVDEAGRGPLAGPVSVAAVILNPRRKIDGLDDSKKLSHARREALYPLILERALAWRIEFVEVEEIDRVNIFQATMLGMCRAVVALAPQADLVRVDGNHLPKGLPCRGEALVGGDALEPSIMAASILAKVARDRAMCSLHERFPHYGFDQHKGYPTAAHLAALSQHGPCPHHRRSFTPVRVAMENLPLF</sequence>
<dbReference type="InterPro" id="IPR022898">
    <property type="entry name" value="RNase_HII"/>
</dbReference>
<proteinExistence type="inferred from homology"/>
<accession>A0A108U6Y8</accession>
<comment type="function">
    <text evidence="3 14 16">Endonuclease that specifically degrades the RNA of RNA-DNA hybrids.</text>
</comment>
<feature type="binding site" evidence="14 15">
    <location>
        <position position="40"/>
    </location>
    <ligand>
        <name>a divalent metal cation</name>
        <dbReference type="ChEBI" id="CHEBI:60240"/>
    </ligand>
</feature>
<feature type="binding site" evidence="14 15">
    <location>
        <position position="39"/>
    </location>
    <ligand>
        <name>a divalent metal cation</name>
        <dbReference type="ChEBI" id="CHEBI:60240"/>
    </ligand>
</feature>
<evidence type="ECO:0000256" key="3">
    <source>
        <dbReference type="ARBA" id="ARBA00004065"/>
    </source>
</evidence>
<feature type="domain" description="RNase H type-2" evidence="18">
    <location>
        <begin position="33"/>
        <end position="223"/>
    </location>
</feature>
<dbReference type="FunFam" id="3.30.420.10:FF:000006">
    <property type="entry name" value="Ribonuclease HII"/>
    <property type="match status" value="1"/>
</dbReference>
<evidence type="ECO:0000256" key="11">
    <source>
        <dbReference type="ARBA" id="ARBA00022759"/>
    </source>
</evidence>
<dbReference type="Pfam" id="PF01351">
    <property type="entry name" value="RNase_HII"/>
    <property type="match status" value="1"/>
</dbReference>
<feature type="region of interest" description="Disordered" evidence="17">
    <location>
        <begin position="1"/>
        <end position="29"/>
    </location>
</feature>
<dbReference type="AlphaFoldDB" id="A0A108U6Y8"/>
<feature type="compositionally biased region" description="Pro residues" evidence="17">
    <location>
        <begin position="1"/>
        <end position="17"/>
    </location>
</feature>
<evidence type="ECO:0000256" key="6">
    <source>
        <dbReference type="ARBA" id="ARBA00012180"/>
    </source>
</evidence>
<organism evidence="19 20">
    <name type="scientific">Lysobacter capsici AZ78</name>
    <dbReference type="NCBI Taxonomy" id="1444315"/>
    <lineage>
        <taxon>Bacteria</taxon>
        <taxon>Pseudomonadati</taxon>
        <taxon>Pseudomonadota</taxon>
        <taxon>Gammaproteobacteria</taxon>
        <taxon>Lysobacterales</taxon>
        <taxon>Lysobacteraceae</taxon>
        <taxon>Lysobacter</taxon>
    </lineage>
</organism>
<name>A0A108U6Y8_9GAMM</name>
<dbReference type="GO" id="GO:0030145">
    <property type="term" value="F:manganese ion binding"/>
    <property type="evidence" value="ECO:0007669"/>
    <property type="project" value="UniProtKB-UniRule"/>
</dbReference>
<dbReference type="EMBL" id="JAJA02000001">
    <property type="protein sequence ID" value="KWS03691.1"/>
    <property type="molecule type" value="Genomic_DNA"/>
</dbReference>
<comment type="cofactor">
    <cofactor evidence="14 15">
        <name>Mn(2+)</name>
        <dbReference type="ChEBI" id="CHEBI:29035"/>
    </cofactor>
    <cofactor evidence="14 15">
        <name>Mg(2+)</name>
        <dbReference type="ChEBI" id="CHEBI:18420"/>
    </cofactor>
    <text evidence="14 15">Manganese or magnesium. Binds 1 divalent metal ion per monomer in the absence of substrate. May bind a second metal ion after substrate binding.</text>
</comment>
<comment type="catalytic activity">
    <reaction evidence="1 14 15 16">
        <text>Endonucleolytic cleavage to 5'-phosphomonoester.</text>
        <dbReference type="EC" id="3.1.26.4"/>
    </reaction>
</comment>
<dbReference type="GO" id="GO:0003723">
    <property type="term" value="F:RNA binding"/>
    <property type="evidence" value="ECO:0007669"/>
    <property type="project" value="UniProtKB-UniRule"/>
</dbReference>
<evidence type="ECO:0000259" key="18">
    <source>
        <dbReference type="PROSITE" id="PS51975"/>
    </source>
</evidence>
<evidence type="ECO:0000256" key="10">
    <source>
        <dbReference type="ARBA" id="ARBA00022723"/>
    </source>
</evidence>
<dbReference type="GO" id="GO:0006298">
    <property type="term" value="P:mismatch repair"/>
    <property type="evidence" value="ECO:0007669"/>
    <property type="project" value="TreeGrafter"/>
</dbReference>
<evidence type="ECO:0000256" key="13">
    <source>
        <dbReference type="ARBA" id="ARBA00023211"/>
    </source>
</evidence>
<dbReference type="GO" id="GO:0032299">
    <property type="term" value="C:ribonuclease H2 complex"/>
    <property type="evidence" value="ECO:0007669"/>
    <property type="project" value="TreeGrafter"/>
</dbReference>
<dbReference type="GO" id="GO:0004523">
    <property type="term" value="F:RNA-DNA hybrid ribonuclease activity"/>
    <property type="evidence" value="ECO:0007669"/>
    <property type="project" value="UniProtKB-UniRule"/>
</dbReference>
<dbReference type="HAMAP" id="MF_00052_B">
    <property type="entry name" value="RNase_HII_B"/>
    <property type="match status" value="1"/>
</dbReference>
<evidence type="ECO:0000256" key="7">
    <source>
        <dbReference type="ARBA" id="ARBA00019179"/>
    </source>
</evidence>
<evidence type="ECO:0000256" key="2">
    <source>
        <dbReference type="ARBA" id="ARBA00001946"/>
    </source>
</evidence>
<dbReference type="PROSITE" id="PS51975">
    <property type="entry name" value="RNASE_H_2"/>
    <property type="match status" value="1"/>
</dbReference>
<dbReference type="InterPro" id="IPR012337">
    <property type="entry name" value="RNaseH-like_sf"/>
</dbReference>
<dbReference type="PANTHER" id="PTHR10954:SF18">
    <property type="entry name" value="RIBONUCLEASE HII"/>
    <property type="match status" value="1"/>
</dbReference>
<comment type="similarity">
    <text evidence="5 14 16">Belongs to the RNase HII family.</text>
</comment>
<keyword evidence="9 14" id="KW-0540">Nuclease</keyword>
<evidence type="ECO:0000256" key="9">
    <source>
        <dbReference type="ARBA" id="ARBA00022722"/>
    </source>
</evidence>
<keyword evidence="12 14" id="KW-0378">Hydrolase</keyword>
<evidence type="ECO:0000256" key="1">
    <source>
        <dbReference type="ARBA" id="ARBA00000077"/>
    </source>
</evidence>
<evidence type="ECO:0000313" key="20">
    <source>
        <dbReference type="Proteomes" id="UP000023435"/>
    </source>
</evidence>
<dbReference type="NCBIfam" id="NF000595">
    <property type="entry name" value="PRK00015.1-3"/>
    <property type="match status" value="1"/>
</dbReference>
<comment type="subcellular location">
    <subcellularLocation>
        <location evidence="4 14">Cytoplasm</location>
    </subcellularLocation>
</comment>
<evidence type="ECO:0000256" key="15">
    <source>
        <dbReference type="PROSITE-ProRule" id="PRU01319"/>
    </source>
</evidence>
<evidence type="ECO:0000256" key="4">
    <source>
        <dbReference type="ARBA" id="ARBA00004496"/>
    </source>
</evidence>
<dbReference type="Proteomes" id="UP000023435">
    <property type="component" value="Unassembled WGS sequence"/>
</dbReference>
<evidence type="ECO:0000256" key="8">
    <source>
        <dbReference type="ARBA" id="ARBA00022490"/>
    </source>
</evidence>
<comment type="cofactor">
    <cofactor evidence="2">
        <name>Mg(2+)</name>
        <dbReference type="ChEBI" id="CHEBI:18420"/>
    </cofactor>
</comment>
<dbReference type="InterPro" id="IPR036397">
    <property type="entry name" value="RNaseH_sf"/>
</dbReference>
<dbReference type="Gene3D" id="3.30.420.10">
    <property type="entry name" value="Ribonuclease H-like superfamily/Ribonuclease H"/>
    <property type="match status" value="1"/>
</dbReference>
<dbReference type="InterPro" id="IPR001352">
    <property type="entry name" value="RNase_HII/HIII"/>
</dbReference>
<keyword evidence="20" id="KW-1185">Reference proteome</keyword>
<gene>
    <name evidence="14" type="primary">rnhB</name>
    <name evidence="19" type="ORF">AZ78_1240</name>
</gene>
<dbReference type="InterPro" id="IPR024567">
    <property type="entry name" value="RNase_HII/HIII_dom"/>
</dbReference>
<evidence type="ECO:0000256" key="16">
    <source>
        <dbReference type="RuleBase" id="RU003515"/>
    </source>
</evidence>
<dbReference type="CDD" id="cd07182">
    <property type="entry name" value="RNase_HII_bacteria_HII_like"/>
    <property type="match status" value="1"/>
</dbReference>
<evidence type="ECO:0000313" key="19">
    <source>
        <dbReference type="EMBL" id="KWS03691.1"/>
    </source>
</evidence>
<dbReference type="SUPFAM" id="SSF53098">
    <property type="entry name" value="Ribonuclease H-like"/>
    <property type="match status" value="1"/>
</dbReference>
<reference evidence="19 20" key="1">
    <citation type="journal article" date="2014" name="Genome Announc.">
        <title>Draft Genome Sequence of Lysobacter capsici AZ78, a Bacterium Antagonistic to Plant-Pathogenic Oomycetes.</title>
        <authorList>
            <person name="Puopolo G."/>
            <person name="Sonego P."/>
            <person name="Engelen K."/>
            <person name="Pertot I."/>
        </authorList>
    </citation>
    <scope>NUCLEOTIDE SEQUENCE [LARGE SCALE GENOMIC DNA]</scope>
    <source>
        <strain evidence="19 20">AZ78</strain>
    </source>
</reference>
<dbReference type="NCBIfam" id="NF000596">
    <property type="entry name" value="PRK00015.1-4"/>
    <property type="match status" value="1"/>
</dbReference>
<dbReference type="GO" id="GO:0005737">
    <property type="term" value="C:cytoplasm"/>
    <property type="evidence" value="ECO:0007669"/>
    <property type="project" value="UniProtKB-SubCell"/>
</dbReference>
<dbReference type="GO" id="GO:0043137">
    <property type="term" value="P:DNA replication, removal of RNA primer"/>
    <property type="evidence" value="ECO:0007669"/>
    <property type="project" value="TreeGrafter"/>
</dbReference>
<evidence type="ECO:0000256" key="5">
    <source>
        <dbReference type="ARBA" id="ARBA00007383"/>
    </source>
</evidence>
<feature type="binding site" evidence="14 15">
    <location>
        <position position="131"/>
    </location>
    <ligand>
        <name>a divalent metal cation</name>
        <dbReference type="ChEBI" id="CHEBI:60240"/>
    </ligand>
</feature>
<evidence type="ECO:0000256" key="14">
    <source>
        <dbReference type="HAMAP-Rule" id="MF_00052"/>
    </source>
</evidence>
<comment type="caution">
    <text evidence="19">The sequence shown here is derived from an EMBL/GenBank/DDBJ whole genome shotgun (WGS) entry which is preliminary data.</text>
</comment>
<evidence type="ECO:0000256" key="12">
    <source>
        <dbReference type="ARBA" id="ARBA00022801"/>
    </source>
</evidence>
<keyword evidence="11 14" id="KW-0255">Endonuclease</keyword>
<keyword evidence="13 14" id="KW-0464">Manganese</keyword>
<dbReference type="EC" id="3.1.26.4" evidence="6 14"/>
<keyword evidence="8 14" id="KW-0963">Cytoplasm</keyword>